<dbReference type="EMBL" id="LNAM01000008">
    <property type="protein sequence ID" value="KSV60476.1"/>
    <property type="molecule type" value="Genomic_DNA"/>
</dbReference>
<evidence type="ECO:0000256" key="2">
    <source>
        <dbReference type="ARBA" id="ARBA00022747"/>
    </source>
</evidence>
<evidence type="ECO:0000256" key="3">
    <source>
        <dbReference type="ARBA" id="ARBA00023125"/>
    </source>
</evidence>
<dbReference type="Proteomes" id="UP000054874">
    <property type="component" value="Unassembled WGS sequence"/>
</dbReference>
<evidence type="ECO:0000256" key="1">
    <source>
        <dbReference type="ARBA" id="ARBA00010923"/>
    </source>
</evidence>
<comment type="caution">
    <text evidence="5">The sequence shown here is derived from an EMBL/GenBank/DDBJ whole genome shotgun (WGS) entry which is preliminary data.</text>
</comment>
<dbReference type="AlphaFoldDB" id="A0A0V8QIZ0"/>
<evidence type="ECO:0000259" key="4">
    <source>
        <dbReference type="Pfam" id="PF01420"/>
    </source>
</evidence>
<proteinExistence type="inferred from homology"/>
<dbReference type="InterPro" id="IPR000055">
    <property type="entry name" value="Restrct_endonuc_typeI_TRD"/>
</dbReference>
<protein>
    <recommendedName>
        <fullName evidence="4">Type I restriction modification DNA specificity domain-containing protein</fullName>
    </recommendedName>
</protein>
<gene>
    <name evidence="5" type="ORF">ASU35_16775</name>
</gene>
<name>A0A0V8QIZ0_9FIRM</name>
<dbReference type="InterPro" id="IPR052021">
    <property type="entry name" value="Type-I_RS_S_subunit"/>
</dbReference>
<keyword evidence="6" id="KW-1185">Reference proteome</keyword>
<dbReference type="Pfam" id="PF01420">
    <property type="entry name" value="Methylase_S"/>
    <property type="match status" value="2"/>
</dbReference>
<dbReference type="RefSeq" id="WP_058351343.1">
    <property type="nucleotide sequence ID" value="NZ_CABMMD010000008.1"/>
</dbReference>
<evidence type="ECO:0000313" key="5">
    <source>
        <dbReference type="EMBL" id="KSV60476.1"/>
    </source>
</evidence>
<dbReference type="STRING" id="290052.ASU35_16775"/>
<dbReference type="CDD" id="cd17262">
    <property type="entry name" value="RMtype1_S_Aco12261I-TRD2-CR2"/>
    <property type="match status" value="1"/>
</dbReference>
<dbReference type="PANTHER" id="PTHR30408">
    <property type="entry name" value="TYPE-1 RESTRICTION ENZYME ECOKI SPECIFICITY PROTEIN"/>
    <property type="match status" value="1"/>
</dbReference>
<feature type="domain" description="Type I restriction modification DNA specificity" evidence="4">
    <location>
        <begin position="46"/>
        <end position="157"/>
    </location>
</feature>
<feature type="domain" description="Type I restriction modification DNA specificity" evidence="4">
    <location>
        <begin position="216"/>
        <end position="336"/>
    </location>
</feature>
<evidence type="ECO:0000313" key="6">
    <source>
        <dbReference type="Proteomes" id="UP000054874"/>
    </source>
</evidence>
<dbReference type="SUPFAM" id="SSF116734">
    <property type="entry name" value="DNA methylase specificity domain"/>
    <property type="match status" value="2"/>
</dbReference>
<dbReference type="GO" id="GO:0003677">
    <property type="term" value="F:DNA binding"/>
    <property type="evidence" value="ECO:0007669"/>
    <property type="project" value="UniProtKB-KW"/>
</dbReference>
<dbReference type="Gene3D" id="3.90.220.20">
    <property type="entry name" value="DNA methylase specificity domains"/>
    <property type="match status" value="2"/>
</dbReference>
<comment type="similarity">
    <text evidence="1">Belongs to the type-I restriction system S methylase family.</text>
</comment>
<sequence length="341" mass="39143">MAVYRFEDIAINSTEKKKPVEEDKYTYLGLEHLDPDSIYVTRFGADIAPKGEKLLMKKGDVLFGKRRAYQKKVAIAPFDGIFSAHGMVLRPNEKVIDKDFFPLFIKSDYFLDEAIKISVGSLSPTINWRDLKELRFSLPSLEEQKKLAQVLWSIYETKEEYKKLIKATDDLVKSQFIEMFGNPNEPTDPVPFEQAFTIRDDLRKPINDTVRADMHEEAEYPYYGANGQVDTINEYLMDCTALCLAEDCGSYGPGEKTSYIVYGKCWVNNHAHVLIPKENCNIRYANAFFRVLDMSAYVSGTTRLKLTQGKMKEIPIVLPDIELQMQFADFVDQSDKSKFYG</sequence>
<dbReference type="GO" id="GO:0009307">
    <property type="term" value="P:DNA restriction-modification system"/>
    <property type="evidence" value="ECO:0007669"/>
    <property type="project" value="UniProtKB-KW"/>
</dbReference>
<keyword evidence="3" id="KW-0238">DNA-binding</keyword>
<reference evidence="5 6" key="1">
    <citation type="submission" date="2015-11" db="EMBL/GenBank/DDBJ databases">
        <title>Butyribacter intestini gen. nov., sp. nov., a butyric acid-producing bacterium of the family Lachnospiraceae isolated from the human faeces.</title>
        <authorList>
            <person name="Zou Y."/>
            <person name="Xue W."/>
            <person name="Luo G."/>
            <person name="Lv M."/>
        </authorList>
    </citation>
    <scope>NUCLEOTIDE SEQUENCE [LARGE SCALE GENOMIC DNA]</scope>
    <source>
        <strain evidence="5 6">ACET-33324</strain>
    </source>
</reference>
<dbReference type="PANTHER" id="PTHR30408:SF12">
    <property type="entry name" value="TYPE I RESTRICTION ENZYME MJAVIII SPECIFICITY SUBUNIT"/>
    <property type="match status" value="1"/>
</dbReference>
<keyword evidence="2" id="KW-0680">Restriction system</keyword>
<dbReference type="InterPro" id="IPR044946">
    <property type="entry name" value="Restrct_endonuc_typeI_TRD_sf"/>
</dbReference>
<accession>A0A0V8QIZ0</accession>
<organism evidence="5 6">
    <name type="scientific">Acetivibrio ethanolgignens</name>
    <dbReference type="NCBI Taxonomy" id="290052"/>
    <lineage>
        <taxon>Bacteria</taxon>
        <taxon>Bacillati</taxon>
        <taxon>Bacillota</taxon>
        <taxon>Clostridia</taxon>
        <taxon>Eubacteriales</taxon>
        <taxon>Oscillospiraceae</taxon>
        <taxon>Acetivibrio</taxon>
    </lineage>
</organism>